<feature type="compositionally biased region" description="Basic and acidic residues" evidence="5">
    <location>
        <begin position="426"/>
        <end position="446"/>
    </location>
</feature>
<dbReference type="SMART" id="SM00401">
    <property type="entry name" value="ZnF_GATA"/>
    <property type="match status" value="1"/>
</dbReference>
<protein>
    <recommendedName>
        <fullName evidence="6">GATA-type domain-containing protein</fullName>
    </recommendedName>
</protein>
<feature type="compositionally biased region" description="Polar residues" evidence="5">
    <location>
        <begin position="172"/>
        <end position="184"/>
    </location>
</feature>
<evidence type="ECO:0000256" key="4">
    <source>
        <dbReference type="PROSITE-ProRule" id="PRU00094"/>
    </source>
</evidence>
<reference evidence="7 8" key="1">
    <citation type="journal article" date="2016" name="Mol. Biol. Evol.">
        <title>Comparative Genomics of Early-Diverging Mushroom-Forming Fungi Provides Insights into the Origins of Lignocellulose Decay Capabilities.</title>
        <authorList>
            <person name="Nagy L.G."/>
            <person name="Riley R."/>
            <person name="Tritt A."/>
            <person name="Adam C."/>
            <person name="Daum C."/>
            <person name="Floudas D."/>
            <person name="Sun H."/>
            <person name="Yadav J.S."/>
            <person name="Pangilinan J."/>
            <person name="Larsson K.H."/>
            <person name="Matsuura K."/>
            <person name="Barry K."/>
            <person name="Labutti K."/>
            <person name="Kuo R."/>
            <person name="Ohm R.A."/>
            <person name="Bhattacharya S.S."/>
            <person name="Shirouzu T."/>
            <person name="Yoshinaga Y."/>
            <person name="Martin F.M."/>
            <person name="Grigoriev I.V."/>
            <person name="Hibbett D.S."/>
        </authorList>
    </citation>
    <scope>NUCLEOTIDE SEQUENCE [LARGE SCALE GENOMIC DNA]</scope>
    <source>
        <strain evidence="7 8">CBS 109695</strain>
    </source>
</reference>
<dbReference type="InterPro" id="IPR000679">
    <property type="entry name" value="Znf_GATA"/>
</dbReference>
<sequence>MSEDGRYMYNSPSQAMATSYEYSAYQTPAYDTAQIPQQHPHNTQQQAPSSSRQSTNMRVNSPAGHHSQPPPHTHSQYYAAPPPQPQAPQPQTSYPPPQAYSAPAHQPGMPPTGPGQWPADNWGHYSTSYGPPPIPDEAPTYSSGPARSEHPQPAAPPSQPVSQAQSHPSHQIHSQAEQGRNSYVSGGPSPVPELRRAVPVPEERYSNPSSVPSPVPAPATKLSRRKDKEPHISMSPSIPSPPALDFTKLYESYQMMIDTSSSVVHATLPPPATAEAMDRMMRAATYGSHMLDTAVQQQQNQHQQPHQQQQQQQQQRAPQSNSPKRQPPQAQVEATKPPESETKPVLPNPKKTEEDGGTQEGQTCLGCNATSTPEWRRGPLGPRTLCNACGLVYAKLIKKRQRDSGRKKGKNPSGSAAAGGDESSDDSEHSSGRAGSEVDQKQNMRE</sequence>
<feature type="region of interest" description="Disordered" evidence="5">
    <location>
        <begin position="294"/>
        <end position="365"/>
    </location>
</feature>
<dbReference type="PANTHER" id="PTHR47255">
    <property type="entry name" value="GATA TRANSCRIPTION FACTOR 22-RELATED"/>
    <property type="match status" value="1"/>
</dbReference>
<dbReference type="OrthoDB" id="2162994at2759"/>
<feature type="compositionally biased region" description="Low complexity" evidence="5">
    <location>
        <begin position="160"/>
        <end position="171"/>
    </location>
</feature>
<feature type="compositionally biased region" description="Polar residues" evidence="5">
    <location>
        <begin position="34"/>
        <end position="59"/>
    </location>
</feature>
<dbReference type="PROSITE" id="PS50114">
    <property type="entry name" value="GATA_ZN_FINGER_2"/>
    <property type="match status" value="1"/>
</dbReference>
<dbReference type="InterPro" id="IPR052138">
    <property type="entry name" value="GATA_ZnFinger_Domain"/>
</dbReference>
<feature type="compositionally biased region" description="Pro residues" evidence="5">
    <location>
        <begin position="80"/>
        <end position="98"/>
    </location>
</feature>
<dbReference type="Proteomes" id="UP000076532">
    <property type="component" value="Unassembled WGS sequence"/>
</dbReference>
<evidence type="ECO:0000313" key="7">
    <source>
        <dbReference type="EMBL" id="KZP30489.1"/>
    </source>
</evidence>
<evidence type="ECO:0000313" key="8">
    <source>
        <dbReference type="Proteomes" id="UP000076532"/>
    </source>
</evidence>
<feature type="region of interest" description="Disordered" evidence="5">
    <location>
        <begin position="398"/>
        <end position="446"/>
    </location>
</feature>
<dbReference type="GO" id="GO:0008270">
    <property type="term" value="F:zinc ion binding"/>
    <property type="evidence" value="ECO:0007669"/>
    <property type="project" value="UniProtKB-KW"/>
</dbReference>
<feature type="compositionally biased region" description="Low complexity" evidence="5">
    <location>
        <begin position="296"/>
        <end position="315"/>
    </location>
</feature>
<feature type="region of interest" description="Disordered" evidence="5">
    <location>
        <begin position="29"/>
        <end position="243"/>
    </location>
</feature>
<feature type="compositionally biased region" description="Basic residues" evidence="5">
    <location>
        <begin position="398"/>
        <end position="410"/>
    </location>
</feature>
<dbReference type="CDD" id="cd00202">
    <property type="entry name" value="ZnF_GATA"/>
    <property type="match status" value="1"/>
</dbReference>
<gene>
    <name evidence="7" type="ORF">FIBSPDRAFT_945854</name>
</gene>
<evidence type="ECO:0000256" key="5">
    <source>
        <dbReference type="SAM" id="MobiDB-lite"/>
    </source>
</evidence>
<feature type="compositionally biased region" description="Basic and acidic residues" evidence="5">
    <location>
        <begin position="193"/>
        <end position="205"/>
    </location>
</feature>
<evidence type="ECO:0000259" key="6">
    <source>
        <dbReference type="PROSITE" id="PS50114"/>
    </source>
</evidence>
<dbReference type="PANTHER" id="PTHR47255:SF4">
    <property type="entry name" value="GATA ZINC FINGER DOMAIN-CONTAINING PROTEIN 12"/>
    <property type="match status" value="1"/>
</dbReference>
<keyword evidence="3" id="KW-0862">Zinc</keyword>
<dbReference type="InterPro" id="IPR013088">
    <property type="entry name" value="Znf_NHR/GATA"/>
</dbReference>
<dbReference type="Pfam" id="PF00320">
    <property type="entry name" value="GATA"/>
    <property type="match status" value="1"/>
</dbReference>
<evidence type="ECO:0000256" key="2">
    <source>
        <dbReference type="ARBA" id="ARBA00022771"/>
    </source>
</evidence>
<dbReference type="GO" id="GO:0043565">
    <property type="term" value="F:sequence-specific DNA binding"/>
    <property type="evidence" value="ECO:0007669"/>
    <property type="project" value="InterPro"/>
</dbReference>
<dbReference type="Gene3D" id="3.30.50.10">
    <property type="entry name" value="Erythroid Transcription Factor GATA-1, subunit A"/>
    <property type="match status" value="1"/>
</dbReference>
<dbReference type="STRING" id="436010.A0A166TD53"/>
<keyword evidence="2 4" id="KW-0863">Zinc-finger</keyword>
<organism evidence="7 8">
    <name type="scientific">Athelia psychrophila</name>
    <dbReference type="NCBI Taxonomy" id="1759441"/>
    <lineage>
        <taxon>Eukaryota</taxon>
        <taxon>Fungi</taxon>
        <taxon>Dikarya</taxon>
        <taxon>Basidiomycota</taxon>
        <taxon>Agaricomycotina</taxon>
        <taxon>Agaricomycetes</taxon>
        <taxon>Agaricomycetidae</taxon>
        <taxon>Atheliales</taxon>
        <taxon>Atheliaceae</taxon>
        <taxon>Athelia</taxon>
    </lineage>
</organism>
<evidence type="ECO:0000256" key="1">
    <source>
        <dbReference type="ARBA" id="ARBA00022723"/>
    </source>
</evidence>
<proteinExistence type="predicted"/>
<keyword evidence="8" id="KW-1185">Reference proteome</keyword>
<feature type="domain" description="GATA-type" evidence="6">
    <location>
        <begin position="358"/>
        <end position="393"/>
    </location>
</feature>
<keyword evidence="1" id="KW-0479">Metal-binding</keyword>
<dbReference type="SUPFAM" id="SSF57716">
    <property type="entry name" value="Glucocorticoid receptor-like (DNA-binding domain)"/>
    <property type="match status" value="1"/>
</dbReference>
<accession>A0A166TD53</accession>
<dbReference type="AlphaFoldDB" id="A0A166TD53"/>
<dbReference type="EMBL" id="KV417493">
    <property type="protein sequence ID" value="KZP30489.1"/>
    <property type="molecule type" value="Genomic_DNA"/>
</dbReference>
<evidence type="ECO:0000256" key="3">
    <source>
        <dbReference type="ARBA" id="ARBA00022833"/>
    </source>
</evidence>
<dbReference type="GO" id="GO:0006355">
    <property type="term" value="P:regulation of DNA-templated transcription"/>
    <property type="evidence" value="ECO:0007669"/>
    <property type="project" value="InterPro"/>
</dbReference>
<name>A0A166TD53_9AGAM</name>